<dbReference type="PANTHER" id="PTHR43649:SF29">
    <property type="entry name" value="OSMOPROTECTIVE COMPOUNDS-BINDING PROTEIN GGTB"/>
    <property type="match status" value="1"/>
</dbReference>
<reference evidence="4" key="1">
    <citation type="submission" date="2016-10" db="EMBL/GenBank/DDBJ databases">
        <authorList>
            <person name="Varghese N."/>
            <person name="Submissions S."/>
        </authorList>
    </citation>
    <scope>NUCLEOTIDE SEQUENCE [LARGE SCALE GENOMIC DNA]</scope>
    <source>
        <strain evidence="4">IMMIB L-1606</strain>
    </source>
</reference>
<dbReference type="Pfam" id="PF01547">
    <property type="entry name" value="SBP_bac_1"/>
    <property type="match status" value="1"/>
</dbReference>
<evidence type="ECO:0000313" key="4">
    <source>
        <dbReference type="Proteomes" id="UP000198751"/>
    </source>
</evidence>
<evidence type="ECO:0000256" key="1">
    <source>
        <dbReference type="ARBA" id="ARBA00008520"/>
    </source>
</evidence>
<dbReference type="SUPFAM" id="SSF53850">
    <property type="entry name" value="Periplasmic binding protein-like II"/>
    <property type="match status" value="1"/>
</dbReference>
<dbReference type="Gene3D" id="3.40.190.10">
    <property type="entry name" value="Periplasmic binding protein-like II"/>
    <property type="match status" value="2"/>
</dbReference>
<organism evidence="3 4">
    <name type="scientific">Pseudarthrobacter equi</name>
    <dbReference type="NCBI Taxonomy" id="728066"/>
    <lineage>
        <taxon>Bacteria</taxon>
        <taxon>Bacillati</taxon>
        <taxon>Actinomycetota</taxon>
        <taxon>Actinomycetes</taxon>
        <taxon>Micrococcales</taxon>
        <taxon>Micrococcaceae</taxon>
        <taxon>Pseudarthrobacter</taxon>
    </lineage>
</organism>
<sequence>MLLLLKGENMASPFDASATAFPSRRSILKTAGVGAASLAGIPFLAACTGGSAPSATGTDSGGLTFGSGSSDDVPKRAYQAVTDAFTAKTGKKVTTNTVPHNDFQNKINSYLQGSPDDTFTWFAGYRMQYYAGKGLLAPIDDVWETIGANYSDALKKASTGPDGKLYFVPNYNYPWGFFYRKSLWAEKGYEVPETFDALKTLAAKMKGDGIIPIGFADKDGWPAMGTFDYINMRLNGYQFHVDLCAHKESWDQQKVSAVFDTWSALLPFQDPGALGQTWQDAAKSLESKKTGMYLLGSFVTQQFTDAAVLADIDFFAFPEIAMEGRDAVEAPIDGLLLSKKGGENKAARDFMAYLGTPEAQDAYAAVDASNIATAKGTDTSKFSPLNKKCAETIADAKYISQFFDRDALPAMANNVMIPALQSFIKDGKMDVKNLEAQAKTLYAAQ</sequence>
<dbReference type="AlphaFoldDB" id="A0A1H2BD58"/>
<gene>
    <name evidence="3" type="ORF">SAMN04489743_3607</name>
</gene>
<dbReference type="Proteomes" id="UP000198751">
    <property type="component" value="Chromosome I"/>
</dbReference>
<dbReference type="OrthoDB" id="8478044at2"/>
<proteinExistence type="inferred from homology"/>
<comment type="similarity">
    <text evidence="1">Belongs to the bacterial solute-binding protein 1 family.</text>
</comment>
<dbReference type="InterPro" id="IPR006059">
    <property type="entry name" value="SBP"/>
</dbReference>
<dbReference type="InterPro" id="IPR050490">
    <property type="entry name" value="Bact_solute-bd_prot1"/>
</dbReference>
<accession>A0A1H2BD58</accession>
<protein>
    <submittedName>
        <fullName evidence="3">Carbohydrate ABC transporter substrate-binding protein, CUT1 family</fullName>
    </submittedName>
</protein>
<keyword evidence="4" id="KW-1185">Reference proteome</keyword>
<keyword evidence="2" id="KW-0813">Transport</keyword>
<dbReference type="PANTHER" id="PTHR43649">
    <property type="entry name" value="ARABINOSE-BINDING PROTEIN-RELATED"/>
    <property type="match status" value="1"/>
</dbReference>
<evidence type="ECO:0000313" key="3">
    <source>
        <dbReference type="EMBL" id="SDT56193.1"/>
    </source>
</evidence>
<evidence type="ECO:0000256" key="2">
    <source>
        <dbReference type="ARBA" id="ARBA00022448"/>
    </source>
</evidence>
<name>A0A1H2BD58_9MICC</name>
<dbReference type="EMBL" id="LT629779">
    <property type="protein sequence ID" value="SDT56193.1"/>
    <property type="molecule type" value="Genomic_DNA"/>
</dbReference>